<dbReference type="EMBL" id="CP140154">
    <property type="protein sequence ID" value="WQG90084.1"/>
    <property type="molecule type" value="Genomic_DNA"/>
</dbReference>
<accession>A0A1K1R3B3</accession>
<dbReference type="Proteomes" id="UP000183788">
    <property type="component" value="Unassembled WGS sequence"/>
</dbReference>
<organism evidence="1 3">
    <name type="scientific">Chitinophaga sancti</name>
    <dbReference type="NCBI Taxonomy" id="1004"/>
    <lineage>
        <taxon>Bacteria</taxon>
        <taxon>Pseudomonadati</taxon>
        <taxon>Bacteroidota</taxon>
        <taxon>Chitinophagia</taxon>
        <taxon>Chitinophagales</taxon>
        <taxon>Chitinophagaceae</taxon>
        <taxon>Chitinophaga</taxon>
    </lineage>
</organism>
<dbReference type="EMBL" id="FPIZ01000010">
    <property type="protein sequence ID" value="SFW66706.1"/>
    <property type="molecule type" value="Genomic_DNA"/>
</dbReference>
<reference evidence="2 4" key="2">
    <citation type="submission" date="2023-11" db="EMBL/GenBank/DDBJ databases">
        <title>MicrobeMod: A computational toolkit for identifying prokaryotic methylation and restriction-modification with nanopore sequencing.</title>
        <authorList>
            <person name="Crits-Christoph A."/>
            <person name="Kang S.C."/>
            <person name="Lee H."/>
            <person name="Ostrov N."/>
        </authorList>
    </citation>
    <scope>NUCLEOTIDE SEQUENCE [LARGE SCALE GENOMIC DNA]</scope>
    <source>
        <strain evidence="2 4">ATCC 23090</strain>
    </source>
</reference>
<dbReference type="RefSeq" id="WP_072362375.1">
    <property type="nucleotide sequence ID" value="NZ_CP139972.1"/>
</dbReference>
<evidence type="ECO:0000313" key="3">
    <source>
        <dbReference type="Proteomes" id="UP000183788"/>
    </source>
</evidence>
<reference evidence="1 3" key="1">
    <citation type="submission" date="2016-11" db="EMBL/GenBank/DDBJ databases">
        <authorList>
            <person name="Jaros S."/>
            <person name="Januszkiewicz K."/>
            <person name="Wedrychowicz H."/>
        </authorList>
    </citation>
    <scope>NUCLEOTIDE SEQUENCE [LARGE SCALE GENOMIC DNA]</scope>
    <source>
        <strain evidence="1 3">DSM 784</strain>
    </source>
</reference>
<gene>
    <name evidence="1" type="ORF">SAMN05661012_03351</name>
    <name evidence="2" type="ORF">SR876_01135</name>
</gene>
<dbReference type="OrthoDB" id="676718at2"/>
<evidence type="ECO:0008006" key="5">
    <source>
        <dbReference type="Google" id="ProtNLM"/>
    </source>
</evidence>
<evidence type="ECO:0000313" key="2">
    <source>
        <dbReference type="EMBL" id="WQG90084.1"/>
    </source>
</evidence>
<name>A0A1K1R3B3_9BACT</name>
<dbReference type="AlphaFoldDB" id="A0A1K1R3B3"/>
<dbReference type="Proteomes" id="UP001326715">
    <property type="component" value="Chromosome"/>
</dbReference>
<evidence type="ECO:0000313" key="4">
    <source>
        <dbReference type="Proteomes" id="UP001326715"/>
    </source>
</evidence>
<evidence type="ECO:0000313" key="1">
    <source>
        <dbReference type="EMBL" id="SFW66706.1"/>
    </source>
</evidence>
<proteinExistence type="predicted"/>
<protein>
    <recommendedName>
        <fullName evidence="5">DUF1444 family protein</fullName>
    </recommendedName>
</protein>
<keyword evidence="4" id="KW-1185">Reference proteome</keyword>
<sequence length="205" mass="23891">MLNEEMNDTFSLNDHRDKIYPRIFLLDELREEILQTLGEDADVDADFPIYHLWLKDVALGFVVDRGEKYTFISKRHLGTEMTEEELSALALKNFERDFEFRLVETVFGCYQVCGDPDHCVTAMFVAPMWEKIVAPMGKDVVVAFPGYDLLFLTPADDEEGIANLKMELYKIHGMGIEKPLKDYLFLYKLEKKEWSFVMCDDYTPD</sequence>